<dbReference type="InterPro" id="IPR036852">
    <property type="entry name" value="Peptidase_S8/S53_dom_sf"/>
</dbReference>
<dbReference type="GeneID" id="9589395"/>
<comment type="cofactor">
    <cofactor evidence="15">
        <name>Ca(2+)</name>
        <dbReference type="ChEBI" id="CHEBI:29108"/>
    </cofactor>
    <text evidence="15">Binds 1 Ca(2+) ion per subunit.</text>
</comment>
<evidence type="ECO:0000256" key="3">
    <source>
        <dbReference type="ARBA" id="ARBA00004239"/>
    </source>
</evidence>
<keyword evidence="8 16" id="KW-0732">Signal</keyword>
<feature type="binding site" evidence="15">
    <location>
        <position position="551"/>
    </location>
    <ligand>
        <name>Ca(2+)</name>
        <dbReference type="ChEBI" id="CHEBI:29108"/>
    </ligand>
</feature>
<dbReference type="SUPFAM" id="SSF52743">
    <property type="entry name" value="Subtilisin-like"/>
    <property type="match status" value="1"/>
</dbReference>
<feature type="binding site" evidence="15">
    <location>
        <position position="530"/>
    </location>
    <ligand>
        <name>Ca(2+)</name>
        <dbReference type="ChEBI" id="CHEBI:29108"/>
    </ligand>
</feature>
<dbReference type="PROSITE" id="PS51695">
    <property type="entry name" value="SEDOLISIN"/>
    <property type="match status" value="1"/>
</dbReference>
<dbReference type="OMA" id="GETVWNE"/>
<dbReference type="InterPro" id="IPR015366">
    <property type="entry name" value="S53_propep"/>
</dbReference>
<reference evidence="18 19" key="1">
    <citation type="journal article" date="2010" name="Nat. Biotechnol.">
        <title>Genome sequence of the model mushroom Schizophyllum commune.</title>
        <authorList>
            <person name="Ohm R.A."/>
            <person name="de Jong J.F."/>
            <person name="Lugones L.G."/>
            <person name="Aerts A."/>
            <person name="Kothe E."/>
            <person name="Stajich J.E."/>
            <person name="de Vries R.P."/>
            <person name="Record E."/>
            <person name="Levasseur A."/>
            <person name="Baker S.E."/>
            <person name="Bartholomew K.A."/>
            <person name="Coutinho P.M."/>
            <person name="Erdmann S."/>
            <person name="Fowler T.J."/>
            <person name="Gathman A.C."/>
            <person name="Lombard V."/>
            <person name="Henrissat B."/>
            <person name="Knabe N."/>
            <person name="Kuees U."/>
            <person name="Lilly W.W."/>
            <person name="Lindquist E."/>
            <person name="Lucas S."/>
            <person name="Magnuson J.K."/>
            <person name="Piumi F."/>
            <person name="Raudaskoski M."/>
            <person name="Salamov A."/>
            <person name="Schmutz J."/>
            <person name="Schwarze F.W.M.R."/>
            <person name="vanKuyk P.A."/>
            <person name="Horton J.S."/>
            <person name="Grigoriev I.V."/>
            <person name="Woesten H.A.B."/>
        </authorList>
    </citation>
    <scope>NUCLEOTIDE SEQUENCE [LARGE SCALE GENOMIC DNA]</scope>
    <source>
        <strain evidence="19">H4-8 / FGSC 9210</strain>
    </source>
</reference>
<keyword evidence="6 15" id="KW-0645">Protease</keyword>
<feature type="active site" description="Charge relay system" evidence="15">
    <location>
        <position position="489"/>
    </location>
</feature>
<dbReference type="RefSeq" id="XP_003031617.1">
    <property type="nucleotide sequence ID" value="XM_003031571.1"/>
</dbReference>
<dbReference type="InterPro" id="IPR000209">
    <property type="entry name" value="Peptidase_S8/S53_dom"/>
</dbReference>
<evidence type="ECO:0000256" key="2">
    <source>
        <dbReference type="ARBA" id="ARBA00002451"/>
    </source>
</evidence>
<keyword evidence="13" id="KW-0865">Zymogen</keyword>
<dbReference type="GO" id="GO:0046872">
    <property type="term" value="F:metal ion binding"/>
    <property type="evidence" value="ECO:0007669"/>
    <property type="project" value="UniProtKB-UniRule"/>
</dbReference>
<keyword evidence="11 15" id="KW-0106">Calcium</keyword>
<dbReference type="FunFam" id="3.40.50.200:FF:000015">
    <property type="entry name" value="Tripeptidyl peptidase A"/>
    <property type="match status" value="1"/>
</dbReference>
<protein>
    <recommendedName>
        <fullName evidence="4">tripeptidyl-peptidase II</fullName>
        <ecNumber evidence="4">3.4.14.10</ecNumber>
    </recommendedName>
</protein>
<feature type="active site" description="Charge relay system" evidence="15">
    <location>
        <position position="293"/>
    </location>
</feature>
<dbReference type="VEuPathDB" id="FungiDB:SCHCODRAFT_02627176"/>
<dbReference type="SMART" id="SM00944">
    <property type="entry name" value="Pro-kuma_activ"/>
    <property type="match status" value="1"/>
</dbReference>
<dbReference type="GO" id="GO:0004252">
    <property type="term" value="F:serine-type endopeptidase activity"/>
    <property type="evidence" value="ECO:0007669"/>
    <property type="project" value="UniProtKB-UniRule"/>
</dbReference>
<evidence type="ECO:0000256" key="5">
    <source>
        <dbReference type="ARBA" id="ARBA00022525"/>
    </source>
</evidence>
<keyword evidence="14" id="KW-0325">Glycoprotein</keyword>
<dbReference type="CDD" id="cd11377">
    <property type="entry name" value="Pro-peptidase_S53"/>
    <property type="match status" value="1"/>
</dbReference>
<name>D8Q410_SCHCM</name>
<accession>D8Q410</accession>
<feature type="active site" description="Charge relay system" evidence="15">
    <location>
        <position position="297"/>
    </location>
</feature>
<dbReference type="PANTHER" id="PTHR14218">
    <property type="entry name" value="PROTEASE S8 TRIPEPTIDYL PEPTIDASE I CLN2"/>
    <property type="match status" value="1"/>
</dbReference>
<dbReference type="Proteomes" id="UP000007431">
    <property type="component" value="Unassembled WGS sequence"/>
</dbReference>
<feature type="signal peptide" evidence="16">
    <location>
        <begin position="1"/>
        <end position="19"/>
    </location>
</feature>
<evidence type="ECO:0000256" key="1">
    <source>
        <dbReference type="ARBA" id="ARBA00001910"/>
    </source>
</evidence>
<dbReference type="InParanoid" id="D8Q410"/>
<dbReference type="GO" id="GO:0008240">
    <property type="term" value="F:tripeptidyl-peptidase activity"/>
    <property type="evidence" value="ECO:0007669"/>
    <property type="project" value="UniProtKB-EC"/>
</dbReference>
<feature type="binding site" evidence="15">
    <location>
        <position position="531"/>
    </location>
    <ligand>
        <name>Ca(2+)</name>
        <dbReference type="ChEBI" id="CHEBI:29108"/>
    </ligand>
</feature>
<dbReference type="STRING" id="578458.D8Q410"/>
<feature type="binding site" evidence="15">
    <location>
        <position position="549"/>
    </location>
    <ligand>
        <name>Ca(2+)</name>
        <dbReference type="ChEBI" id="CHEBI:29108"/>
    </ligand>
</feature>
<dbReference type="CDD" id="cd04056">
    <property type="entry name" value="Peptidases_S53"/>
    <property type="match status" value="1"/>
</dbReference>
<keyword evidence="5" id="KW-0964">Secreted</keyword>
<evidence type="ECO:0000256" key="15">
    <source>
        <dbReference type="PROSITE-ProRule" id="PRU01032"/>
    </source>
</evidence>
<dbReference type="PANTHER" id="PTHR14218:SF15">
    <property type="entry name" value="TRIPEPTIDYL-PEPTIDASE 1"/>
    <property type="match status" value="1"/>
</dbReference>
<organism evidence="19">
    <name type="scientific">Schizophyllum commune (strain H4-8 / FGSC 9210)</name>
    <name type="common">Split gill fungus</name>
    <dbReference type="NCBI Taxonomy" id="578458"/>
    <lineage>
        <taxon>Eukaryota</taxon>
        <taxon>Fungi</taxon>
        <taxon>Dikarya</taxon>
        <taxon>Basidiomycota</taxon>
        <taxon>Agaricomycotina</taxon>
        <taxon>Agaricomycetes</taxon>
        <taxon>Agaricomycetidae</taxon>
        <taxon>Agaricales</taxon>
        <taxon>Schizophyllaceae</taxon>
        <taxon>Schizophyllum</taxon>
    </lineage>
</organism>
<keyword evidence="10 15" id="KW-0720">Serine protease</keyword>
<dbReference type="EC" id="3.4.14.10" evidence="4"/>
<dbReference type="eggNOG" id="ENOG502QR6D">
    <property type="taxonomic scope" value="Eukaryota"/>
</dbReference>
<evidence type="ECO:0000256" key="7">
    <source>
        <dbReference type="ARBA" id="ARBA00022723"/>
    </source>
</evidence>
<evidence type="ECO:0000256" key="11">
    <source>
        <dbReference type="ARBA" id="ARBA00022837"/>
    </source>
</evidence>
<evidence type="ECO:0000313" key="19">
    <source>
        <dbReference type="Proteomes" id="UP000007431"/>
    </source>
</evidence>
<evidence type="ECO:0000256" key="10">
    <source>
        <dbReference type="ARBA" id="ARBA00022825"/>
    </source>
</evidence>
<comment type="subcellular location">
    <subcellularLocation>
        <location evidence="3">Secreted</location>
        <location evidence="3">Extracellular space</location>
    </subcellularLocation>
</comment>
<dbReference type="HOGENOM" id="CLU_013783_3_0_1"/>
<evidence type="ECO:0000256" key="13">
    <source>
        <dbReference type="ARBA" id="ARBA00023145"/>
    </source>
</evidence>
<dbReference type="InterPro" id="IPR030400">
    <property type="entry name" value="Sedolisin_dom"/>
</dbReference>
<dbReference type="Gene3D" id="3.40.50.200">
    <property type="entry name" value="Peptidase S8/S53 domain"/>
    <property type="match status" value="1"/>
</dbReference>
<dbReference type="SUPFAM" id="SSF54897">
    <property type="entry name" value="Protease propeptides/inhibitors"/>
    <property type="match status" value="1"/>
</dbReference>
<keyword evidence="7 15" id="KW-0479">Metal-binding</keyword>
<sequence>MRCTLRAAVVATLVLSVLGTPSSRPHLRPFERRHTVPAGFTNHGAAAPETMLDMRIALAMADKDRLEATLLDVSTPSSPNYGKYLTLEEARALAGPSPDTVRAVGDWLRAEGIHYDVGGAYGDWLTFSIPVSKANQIFAASYQSFVHGHSDSTQVRTMQFSIPETLFEHIDAVYPTTSIVPPPAGGPIGVTEVPSFVDLSAAAVPGDDAVPASCNTTVVPSCLQALYETPATPATVPSNRIGVTGFIGQWAQLDDLHTFLYNFRKDVNPYTNFSVKSVDGGVNPQGKQYAGNEANLDEQYTCGLATNVTNTFYTVGNKNPDGVSGFLDVFQTINNETSPPSVVSTSYGFDEPGLGPTLATRICNGYMPLGARGISLIFASGDGGVAGSRSSNCTQFVPTFPGTCPYITSIGGTHNVPEVAVGFSSGGFSNFFGRASWQNSAVSSYLAQLGGTNAGLFNTTGRAFPDVAAQGEKIVIVNGGQGYYIGGTSASCPIVASNIALINDRLAAKGLPPLGFLNPWLYSNPQMFTDITSGSNPGCGTNGFPALSGWDPVTGLGTPLFSKMLAAAGL</sequence>
<comment type="function">
    <text evidence="2">Secreted tripeptidyl-peptidase which degrades proteins at acidic pHs and is involved in virulence.</text>
</comment>
<feature type="domain" description="Peptidase S53" evidence="17">
    <location>
        <begin position="217"/>
        <end position="570"/>
    </location>
</feature>
<evidence type="ECO:0000259" key="17">
    <source>
        <dbReference type="PROSITE" id="PS51695"/>
    </source>
</evidence>
<evidence type="ECO:0000256" key="4">
    <source>
        <dbReference type="ARBA" id="ARBA00012462"/>
    </source>
</evidence>
<evidence type="ECO:0000313" key="18">
    <source>
        <dbReference type="EMBL" id="EFI96714.1"/>
    </source>
</evidence>
<dbReference type="GO" id="GO:0005576">
    <property type="term" value="C:extracellular region"/>
    <property type="evidence" value="ECO:0007669"/>
    <property type="project" value="UniProtKB-SubCell"/>
</dbReference>
<dbReference type="AlphaFoldDB" id="D8Q410"/>
<feature type="chain" id="PRO_5003120502" description="tripeptidyl-peptidase II" evidence="16">
    <location>
        <begin position="20"/>
        <end position="570"/>
    </location>
</feature>
<keyword evidence="19" id="KW-1185">Reference proteome</keyword>
<dbReference type="InterPro" id="IPR050819">
    <property type="entry name" value="Tripeptidyl-peptidase_I"/>
</dbReference>
<evidence type="ECO:0000256" key="9">
    <source>
        <dbReference type="ARBA" id="ARBA00022801"/>
    </source>
</evidence>
<comment type="catalytic activity">
    <reaction evidence="1">
        <text>Release of an N-terminal tripeptide from a polypeptide.</text>
        <dbReference type="EC" id="3.4.14.10"/>
    </reaction>
</comment>
<dbReference type="OrthoDB" id="409122at2759"/>
<evidence type="ECO:0000256" key="14">
    <source>
        <dbReference type="ARBA" id="ARBA00023180"/>
    </source>
</evidence>
<evidence type="ECO:0000256" key="16">
    <source>
        <dbReference type="SAM" id="SignalP"/>
    </source>
</evidence>
<keyword evidence="12" id="KW-0843">Virulence</keyword>
<dbReference type="GO" id="GO:0006508">
    <property type="term" value="P:proteolysis"/>
    <property type="evidence" value="ECO:0007669"/>
    <property type="project" value="UniProtKB-KW"/>
</dbReference>
<keyword evidence="9 15" id="KW-0378">Hydrolase</keyword>
<evidence type="ECO:0000256" key="12">
    <source>
        <dbReference type="ARBA" id="ARBA00023026"/>
    </source>
</evidence>
<dbReference type="KEGG" id="scm:SCHCO_02627176"/>
<proteinExistence type="predicted"/>
<dbReference type="Pfam" id="PF09286">
    <property type="entry name" value="Pro-kuma_activ"/>
    <property type="match status" value="1"/>
</dbReference>
<evidence type="ECO:0000256" key="6">
    <source>
        <dbReference type="ARBA" id="ARBA00022670"/>
    </source>
</evidence>
<evidence type="ECO:0000256" key="8">
    <source>
        <dbReference type="ARBA" id="ARBA00022729"/>
    </source>
</evidence>
<dbReference type="Pfam" id="PF00082">
    <property type="entry name" value="Peptidase_S8"/>
    <property type="match status" value="1"/>
</dbReference>
<feature type="non-terminal residue" evidence="18">
    <location>
        <position position="570"/>
    </location>
</feature>
<gene>
    <name evidence="18" type="ORF">SCHCODRAFT_76433</name>
</gene>
<dbReference type="EMBL" id="GL377306">
    <property type="protein sequence ID" value="EFI96714.1"/>
    <property type="molecule type" value="Genomic_DNA"/>
</dbReference>